<dbReference type="InterPro" id="IPR025669">
    <property type="entry name" value="AAA_dom"/>
</dbReference>
<dbReference type="InterPro" id="IPR027417">
    <property type="entry name" value="P-loop_NTPase"/>
</dbReference>
<dbReference type="CDD" id="cd02042">
    <property type="entry name" value="ParAB_family"/>
    <property type="match status" value="1"/>
</dbReference>
<evidence type="ECO:0000313" key="2">
    <source>
        <dbReference type="EMBL" id="MCF3946349.1"/>
    </source>
</evidence>
<dbReference type="PANTHER" id="PTHR13696">
    <property type="entry name" value="P-LOOP CONTAINING NUCLEOSIDE TRIPHOSPHATE HYDROLASE"/>
    <property type="match status" value="1"/>
</dbReference>
<evidence type="ECO:0000313" key="3">
    <source>
        <dbReference type="Proteomes" id="UP001521209"/>
    </source>
</evidence>
<dbReference type="Gene3D" id="3.40.50.300">
    <property type="entry name" value="P-loop containing nucleotide triphosphate hydrolases"/>
    <property type="match status" value="1"/>
</dbReference>
<name>A0ABS9DYE6_9PROT</name>
<protein>
    <submittedName>
        <fullName evidence="2">ParA family protein</fullName>
    </submittedName>
</protein>
<gene>
    <name evidence="2" type="ORF">L2A60_06580</name>
</gene>
<dbReference type="SUPFAM" id="SSF52540">
    <property type="entry name" value="P-loop containing nucleoside triphosphate hydrolases"/>
    <property type="match status" value="1"/>
</dbReference>
<keyword evidence="3" id="KW-1185">Reference proteome</keyword>
<dbReference type="PANTHER" id="PTHR13696:SF52">
    <property type="entry name" value="PARA FAMILY PROTEIN CT_582"/>
    <property type="match status" value="1"/>
</dbReference>
<sequence>MGGNELPNRNTRVIAIANQKGGVGKTTTAINLATALAATGERVLVIDMDPQGNASTGFGIGADERGMGSYALMTGEAAAASLVLPTEVPGLLIIPATEDLIGADIEFSQVDSRERLVERALAEPGLAGQFGYVFVDCPPGLGLLTLNALVAASSVLIPLQCEFFALEGISQLTRTIELVRRTLNPRLALEGVVLTMFDRRNNLAQAVAEDVRDYFKQSVFETAIPRNIRVTESPSHGKPVLLYDFRSPGAQAYVSLAAEFLRRQNQETKV</sequence>
<comment type="caution">
    <text evidence="2">The sequence shown here is derived from an EMBL/GenBank/DDBJ whole genome shotgun (WGS) entry which is preliminary data.</text>
</comment>
<organism evidence="2 3">
    <name type="scientific">Acidiphilium iwatense</name>
    <dbReference type="NCBI Taxonomy" id="768198"/>
    <lineage>
        <taxon>Bacteria</taxon>
        <taxon>Pseudomonadati</taxon>
        <taxon>Pseudomonadota</taxon>
        <taxon>Alphaproteobacteria</taxon>
        <taxon>Acetobacterales</taxon>
        <taxon>Acidocellaceae</taxon>
        <taxon>Acidiphilium</taxon>
    </lineage>
</organism>
<feature type="domain" description="AAA" evidence="1">
    <location>
        <begin position="12"/>
        <end position="188"/>
    </location>
</feature>
<dbReference type="Pfam" id="PF13614">
    <property type="entry name" value="AAA_31"/>
    <property type="match status" value="1"/>
</dbReference>
<reference evidence="2 3" key="1">
    <citation type="submission" date="2022-01" db="EMBL/GenBank/DDBJ databases">
        <authorList>
            <person name="Won M."/>
            <person name="Kim S.-J."/>
            <person name="Kwon S.-W."/>
        </authorList>
    </citation>
    <scope>NUCLEOTIDE SEQUENCE [LARGE SCALE GENOMIC DNA]</scope>
    <source>
        <strain evidence="2 3">KCTC 23505</strain>
    </source>
</reference>
<evidence type="ECO:0000259" key="1">
    <source>
        <dbReference type="Pfam" id="PF13614"/>
    </source>
</evidence>
<dbReference type="Proteomes" id="UP001521209">
    <property type="component" value="Unassembled WGS sequence"/>
</dbReference>
<dbReference type="EMBL" id="JAKGBZ010000009">
    <property type="protein sequence ID" value="MCF3946349.1"/>
    <property type="molecule type" value="Genomic_DNA"/>
</dbReference>
<accession>A0ABS9DYE6</accession>
<dbReference type="InterPro" id="IPR050678">
    <property type="entry name" value="DNA_Partitioning_ATPase"/>
</dbReference>
<proteinExistence type="predicted"/>